<dbReference type="PANTHER" id="PTHR47268:SF4">
    <property type="entry name" value="ACYLPHOSPHATASE"/>
    <property type="match status" value="1"/>
</dbReference>
<dbReference type="GO" id="GO:0003998">
    <property type="term" value="F:acylphosphatase activity"/>
    <property type="evidence" value="ECO:0007669"/>
    <property type="project" value="UniProtKB-EC"/>
</dbReference>
<evidence type="ECO:0000256" key="4">
    <source>
        <dbReference type="ARBA" id="ARBA00047645"/>
    </source>
</evidence>
<dbReference type="Pfam" id="PF00708">
    <property type="entry name" value="Acylphosphatase"/>
    <property type="match status" value="1"/>
</dbReference>
<reference evidence="8 9" key="1">
    <citation type="submission" date="2018-07" db="EMBL/GenBank/DDBJ databases">
        <title>Motiliproteus coralliicola sp. nov., a bacterium isolated from Coral.</title>
        <authorList>
            <person name="Wang G."/>
        </authorList>
    </citation>
    <scope>NUCLEOTIDE SEQUENCE [LARGE SCALE GENOMIC DNA]</scope>
    <source>
        <strain evidence="8 9">C34</strain>
    </source>
</reference>
<dbReference type="InterPro" id="IPR020456">
    <property type="entry name" value="Acylphosphatase"/>
</dbReference>
<dbReference type="PROSITE" id="PS51160">
    <property type="entry name" value="ACYLPHOSPHATASE_3"/>
    <property type="match status" value="1"/>
</dbReference>
<feature type="active site" evidence="5">
    <location>
        <position position="20"/>
    </location>
</feature>
<dbReference type="InterPro" id="IPR001792">
    <property type="entry name" value="Acylphosphatase-like_dom"/>
</dbReference>
<dbReference type="InterPro" id="IPR036046">
    <property type="entry name" value="Acylphosphatase-like_dom_sf"/>
</dbReference>
<dbReference type="Proteomes" id="UP000253769">
    <property type="component" value="Unassembled WGS sequence"/>
</dbReference>
<dbReference type="EC" id="3.6.1.7" evidence="2 5"/>
<dbReference type="RefSeq" id="WP_114695387.1">
    <property type="nucleotide sequence ID" value="NZ_QQOH01000002.1"/>
</dbReference>
<name>A0A369WTD0_9GAMM</name>
<organism evidence="8 9">
    <name type="scientific">Motiliproteus coralliicola</name>
    <dbReference type="NCBI Taxonomy" id="2283196"/>
    <lineage>
        <taxon>Bacteria</taxon>
        <taxon>Pseudomonadati</taxon>
        <taxon>Pseudomonadota</taxon>
        <taxon>Gammaproteobacteria</taxon>
        <taxon>Oceanospirillales</taxon>
        <taxon>Oceanospirillaceae</taxon>
        <taxon>Motiliproteus</taxon>
    </lineage>
</organism>
<dbReference type="SUPFAM" id="SSF54975">
    <property type="entry name" value="Acylphosphatase/BLUF domain-like"/>
    <property type="match status" value="1"/>
</dbReference>
<evidence type="ECO:0000256" key="1">
    <source>
        <dbReference type="ARBA" id="ARBA00005614"/>
    </source>
</evidence>
<evidence type="ECO:0000256" key="6">
    <source>
        <dbReference type="RuleBase" id="RU004168"/>
    </source>
</evidence>
<gene>
    <name evidence="8" type="ORF">DV711_09265</name>
</gene>
<keyword evidence="5" id="KW-0378">Hydrolase</keyword>
<dbReference type="PROSITE" id="PS00150">
    <property type="entry name" value="ACYLPHOSPHATASE_1"/>
    <property type="match status" value="1"/>
</dbReference>
<evidence type="ECO:0000259" key="7">
    <source>
        <dbReference type="PROSITE" id="PS51160"/>
    </source>
</evidence>
<sequence length="91" mass="10292">MERLGLHCWITGRVQGVWFRQATREQAEYHNVSGWVCNLPDGRVEAVLVGEPNAVRQLEAWLSVGPELARVADVEVTLIDEPESFDGFEVR</sequence>
<dbReference type="PANTHER" id="PTHR47268">
    <property type="entry name" value="ACYLPHOSPHATASE"/>
    <property type="match status" value="1"/>
</dbReference>
<comment type="catalytic activity">
    <reaction evidence="4 5">
        <text>an acyl phosphate + H2O = a carboxylate + phosphate + H(+)</text>
        <dbReference type="Rhea" id="RHEA:14965"/>
        <dbReference type="ChEBI" id="CHEBI:15377"/>
        <dbReference type="ChEBI" id="CHEBI:15378"/>
        <dbReference type="ChEBI" id="CHEBI:29067"/>
        <dbReference type="ChEBI" id="CHEBI:43474"/>
        <dbReference type="ChEBI" id="CHEBI:59918"/>
        <dbReference type="EC" id="3.6.1.7"/>
    </reaction>
</comment>
<evidence type="ECO:0000256" key="2">
    <source>
        <dbReference type="ARBA" id="ARBA00012150"/>
    </source>
</evidence>
<proteinExistence type="inferred from homology"/>
<dbReference type="InterPro" id="IPR017968">
    <property type="entry name" value="Acylphosphatase_CS"/>
</dbReference>
<feature type="active site" evidence="5">
    <location>
        <position position="38"/>
    </location>
</feature>
<feature type="domain" description="Acylphosphatase-like" evidence="7">
    <location>
        <begin position="5"/>
        <end position="91"/>
    </location>
</feature>
<dbReference type="Gene3D" id="3.30.70.100">
    <property type="match status" value="1"/>
</dbReference>
<dbReference type="OrthoDB" id="5295388at2"/>
<comment type="caution">
    <text evidence="8">The sequence shown here is derived from an EMBL/GenBank/DDBJ whole genome shotgun (WGS) entry which is preliminary data.</text>
</comment>
<evidence type="ECO:0000256" key="3">
    <source>
        <dbReference type="ARBA" id="ARBA00015991"/>
    </source>
</evidence>
<comment type="similarity">
    <text evidence="1 6">Belongs to the acylphosphatase family.</text>
</comment>
<dbReference type="EMBL" id="QQOH01000002">
    <property type="protein sequence ID" value="RDE22755.1"/>
    <property type="molecule type" value="Genomic_DNA"/>
</dbReference>
<evidence type="ECO:0000313" key="8">
    <source>
        <dbReference type="EMBL" id="RDE22755.1"/>
    </source>
</evidence>
<accession>A0A369WTD0</accession>
<evidence type="ECO:0000313" key="9">
    <source>
        <dbReference type="Proteomes" id="UP000253769"/>
    </source>
</evidence>
<dbReference type="AlphaFoldDB" id="A0A369WTD0"/>
<keyword evidence="9" id="KW-1185">Reference proteome</keyword>
<evidence type="ECO:0000256" key="5">
    <source>
        <dbReference type="PROSITE-ProRule" id="PRU00520"/>
    </source>
</evidence>
<protein>
    <recommendedName>
        <fullName evidence="3 5">acylphosphatase</fullName>
        <ecNumber evidence="2 5">3.6.1.7</ecNumber>
    </recommendedName>
</protein>